<dbReference type="OrthoDB" id="312811at2157"/>
<dbReference type="Pfam" id="PF00528">
    <property type="entry name" value="BPD_transp_1"/>
    <property type="match status" value="1"/>
</dbReference>
<keyword evidence="8" id="KW-1185">Reference proteome</keyword>
<dbReference type="STRING" id="933801.Ahos_0337"/>
<name>F4B5D4_ACIHW</name>
<evidence type="ECO:0000313" key="7">
    <source>
        <dbReference type="EMBL" id="AEE93228.1"/>
    </source>
</evidence>
<evidence type="ECO:0000256" key="1">
    <source>
        <dbReference type="ARBA" id="ARBA00004141"/>
    </source>
</evidence>
<dbReference type="GO" id="GO:0005886">
    <property type="term" value="C:plasma membrane"/>
    <property type="evidence" value="ECO:0007669"/>
    <property type="project" value="UniProtKB-SubCell"/>
</dbReference>
<reference key="2">
    <citation type="journal article" date="2011" name="Extremophiles">
        <title>Genomic analyses of Acidianus hospitalis W1 a host for studying crenarchaeal virus and plasmid life cycles.</title>
        <authorList>
            <person name="You X.Y."/>
            <person name="Liu C."/>
            <person name="Wang S.Y."/>
            <person name="Jiang C.Y."/>
            <person name="Shah S.A."/>
            <person name="Prangishvili D."/>
            <person name="Liu S.J."/>
            <person name="Garrett R.A."/>
        </authorList>
    </citation>
    <scope>NUCLEOTIDE SEQUENCE</scope>
    <source>
        <strain>W1</strain>
    </source>
</reference>
<dbReference type="eggNOG" id="arCOG00748">
    <property type="taxonomic scope" value="Archaea"/>
</dbReference>
<feature type="transmembrane region" description="Helical" evidence="5">
    <location>
        <begin position="270"/>
        <end position="295"/>
    </location>
</feature>
<protein>
    <submittedName>
        <fullName evidence="7">ABC-type dipeptide/oligopeptide/nickel transport systems, permease, DppC</fullName>
    </submittedName>
</protein>
<keyword evidence="3 5" id="KW-1133">Transmembrane helix</keyword>
<accession>F4B5D4</accession>
<keyword evidence="4 5" id="KW-0472">Membrane</keyword>
<dbReference type="InterPro" id="IPR035906">
    <property type="entry name" value="MetI-like_sf"/>
</dbReference>
<evidence type="ECO:0000313" key="8">
    <source>
        <dbReference type="Proteomes" id="UP000008458"/>
    </source>
</evidence>
<sequence length="306" mass="33828">MAIVVSKQSTINKKRKIRVISTLLHYIKPLWKNRKARVGLLITIFYILLATVGPLIVPKPVIVNVNPNMIFLPPMLNPYYILGTGPIGCSILGDIVWGSTFILEVSFLAGLFNTLIGIAVGMIAGYKGGILDNILMSINDIMMTMPSLILILILATMIKTTNPFILAGILSISGWTGLARAIRSQVLLMKNLPYVEVAKVLDLGSFHIVFREIMPTIASYIAIHFILNVESALYASVGLYFLGVLPVNQYNWGVMISEALNSAAIYGTSAFWYLLWPSVFVVLFMVGLIFLSYGIDEISNPRLRSR</sequence>
<organism evidence="7 8">
    <name type="scientific">Acidianus hospitalis (strain W1)</name>
    <dbReference type="NCBI Taxonomy" id="933801"/>
    <lineage>
        <taxon>Archaea</taxon>
        <taxon>Thermoproteota</taxon>
        <taxon>Thermoprotei</taxon>
        <taxon>Sulfolobales</taxon>
        <taxon>Sulfolobaceae</taxon>
        <taxon>Acidianus</taxon>
    </lineage>
</organism>
<gene>
    <name evidence="7" type="ordered locus">Ahos_0337</name>
</gene>
<keyword evidence="2 5" id="KW-0812">Transmembrane</keyword>
<dbReference type="EMBL" id="CP002535">
    <property type="protein sequence ID" value="AEE93228.1"/>
    <property type="molecule type" value="Genomic_DNA"/>
</dbReference>
<dbReference type="Gene3D" id="1.10.3720.10">
    <property type="entry name" value="MetI-like"/>
    <property type="match status" value="1"/>
</dbReference>
<evidence type="ECO:0000256" key="3">
    <source>
        <dbReference type="ARBA" id="ARBA00022989"/>
    </source>
</evidence>
<dbReference type="HOGENOM" id="CLU_028518_8_0_2"/>
<comment type="subcellular location">
    <subcellularLocation>
        <location evidence="5">Cell membrane</location>
        <topology evidence="5">Multi-pass membrane protein</topology>
    </subcellularLocation>
    <subcellularLocation>
        <location evidence="1">Membrane</location>
        <topology evidence="1">Multi-pass membrane protein</topology>
    </subcellularLocation>
</comment>
<evidence type="ECO:0000256" key="4">
    <source>
        <dbReference type="ARBA" id="ARBA00023136"/>
    </source>
</evidence>
<evidence type="ECO:0000259" key="6">
    <source>
        <dbReference type="PROSITE" id="PS50928"/>
    </source>
</evidence>
<dbReference type="InterPro" id="IPR000515">
    <property type="entry name" value="MetI-like"/>
</dbReference>
<reference evidence="7 8" key="1">
    <citation type="journal article" date="2011" name="Extremophiles">
        <title>Genomic analysis of Acidianus hospitalis W1 a host for studying crenarchaeal virus and plasmid life cycles.</title>
        <authorList>
            <person name="You X.Y."/>
            <person name="Liu C."/>
            <person name="Wang S.Y."/>
            <person name="Jiang C.Y."/>
            <person name="Shah S.A."/>
            <person name="Prangishvili D."/>
            <person name="She Q."/>
            <person name="Liu S.J."/>
            <person name="Garrett R.A."/>
        </authorList>
    </citation>
    <scope>NUCLEOTIDE SEQUENCE [LARGE SCALE GENOMIC DNA]</scope>
    <source>
        <strain evidence="7 8">W1</strain>
    </source>
</reference>
<keyword evidence="5" id="KW-0813">Transport</keyword>
<evidence type="ECO:0000256" key="5">
    <source>
        <dbReference type="RuleBase" id="RU363032"/>
    </source>
</evidence>
<feature type="transmembrane region" description="Helical" evidence="5">
    <location>
        <begin position="38"/>
        <end position="57"/>
    </location>
</feature>
<dbReference type="GeneID" id="10599778"/>
<dbReference type="PROSITE" id="PS50928">
    <property type="entry name" value="ABC_TM1"/>
    <property type="match status" value="1"/>
</dbReference>
<proteinExistence type="inferred from homology"/>
<dbReference type="CDD" id="cd06261">
    <property type="entry name" value="TM_PBP2"/>
    <property type="match status" value="1"/>
</dbReference>
<dbReference type="SUPFAM" id="SSF161098">
    <property type="entry name" value="MetI-like"/>
    <property type="match status" value="1"/>
</dbReference>
<feature type="transmembrane region" description="Helical" evidence="5">
    <location>
        <begin position="107"/>
        <end position="126"/>
    </location>
</feature>
<dbReference type="Proteomes" id="UP000008458">
    <property type="component" value="Chromosome"/>
</dbReference>
<dbReference type="GO" id="GO:0055085">
    <property type="term" value="P:transmembrane transport"/>
    <property type="evidence" value="ECO:0007669"/>
    <property type="project" value="InterPro"/>
</dbReference>
<feature type="transmembrane region" description="Helical" evidence="5">
    <location>
        <begin position="138"/>
        <end position="158"/>
    </location>
</feature>
<dbReference type="AlphaFoldDB" id="F4B5D4"/>
<dbReference type="PANTHER" id="PTHR42729:SF1">
    <property type="entry name" value="OLIGO_DIPEPTIDE TRANSPORT, PERMEASE PROTEIN (DPPC-2)"/>
    <property type="match status" value="1"/>
</dbReference>
<feature type="transmembrane region" description="Helical" evidence="5">
    <location>
        <begin position="164"/>
        <end position="182"/>
    </location>
</feature>
<evidence type="ECO:0000256" key="2">
    <source>
        <dbReference type="ARBA" id="ARBA00022692"/>
    </source>
</evidence>
<dbReference type="RefSeq" id="WP_013775144.1">
    <property type="nucleotide sequence ID" value="NC_015518.1"/>
</dbReference>
<dbReference type="KEGG" id="aho:Ahos_0337"/>
<dbReference type="PANTHER" id="PTHR42729">
    <property type="entry name" value="OLIGO/DIPEPTIDE TRANSPORT, PERMEASE PROTEIN (DPPC-2)"/>
    <property type="match status" value="1"/>
</dbReference>
<feature type="domain" description="ABC transmembrane type-1" evidence="6">
    <location>
        <begin position="99"/>
        <end position="292"/>
    </location>
</feature>
<comment type="similarity">
    <text evidence="5">Belongs to the binding-protein-dependent transport system permease family.</text>
</comment>